<evidence type="ECO:0000313" key="2">
    <source>
        <dbReference type="Proteomes" id="UP000249239"/>
    </source>
</evidence>
<keyword evidence="2" id="KW-1185">Reference proteome</keyword>
<dbReference type="Proteomes" id="UP000249239">
    <property type="component" value="Unassembled WGS sequence"/>
</dbReference>
<organism evidence="1 2">
    <name type="scientific">Breznakibacter xylanolyticus</name>
    <dbReference type="NCBI Taxonomy" id="990"/>
    <lineage>
        <taxon>Bacteria</taxon>
        <taxon>Pseudomonadati</taxon>
        <taxon>Bacteroidota</taxon>
        <taxon>Bacteroidia</taxon>
        <taxon>Marinilabiliales</taxon>
        <taxon>Marinilabiliaceae</taxon>
        <taxon>Breznakibacter</taxon>
    </lineage>
</organism>
<accession>A0A2W7Q6P5</accession>
<reference evidence="1 2" key="1">
    <citation type="submission" date="2018-06" db="EMBL/GenBank/DDBJ databases">
        <title>Genomic Encyclopedia of Archaeal and Bacterial Type Strains, Phase II (KMG-II): from individual species to whole genera.</title>
        <authorList>
            <person name="Goeker M."/>
        </authorList>
    </citation>
    <scope>NUCLEOTIDE SEQUENCE [LARGE SCALE GENOMIC DNA]</scope>
    <source>
        <strain evidence="1 2">DSM 6779</strain>
    </source>
</reference>
<dbReference type="EMBL" id="QKZK01000009">
    <property type="protein sequence ID" value="PZX17419.1"/>
    <property type="molecule type" value="Genomic_DNA"/>
</dbReference>
<comment type="caution">
    <text evidence="1">The sequence shown here is derived from an EMBL/GenBank/DDBJ whole genome shotgun (WGS) entry which is preliminary data.</text>
</comment>
<sequence length="112" mass="12287">MICLMSQAGLFLVCDYRLMITLPGCGDKAGSVGMPNARAYMPWVMAITNLVCRRYAGGKPTLRNCQHSKTDLKGVAVVYVVGCEVSCVAFPGEIMPMYLLKHWSCSFEWVGA</sequence>
<dbReference type="AlphaFoldDB" id="A0A2W7Q6P5"/>
<name>A0A2W7Q6P5_9BACT</name>
<proteinExistence type="predicted"/>
<gene>
    <name evidence="1" type="ORF">LX69_01469</name>
</gene>
<protein>
    <submittedName>
        <fullName evidence="1">Uncharacterized protein</fullName>
    </submittedName>
</protein>
<evidence type="ECO:0000313" key="1">
    <source>
        <dbReference type="EMBL" id="PZX17419.1"/>
    </source>
</evidence>